<name>A0A4Y7RIJ4_9FIRM</name>
<keyword evidence="2" id="KW-1185">Reference proteome</keyword>
<evidence type="ECO:0000313" key="1">
    <source>
        <dbReference type="EMBL" id="TEB08621.1"/>
    </source>
</evidence>
<organism evidence="1 2">
    <name type="scientific">Pelotomaculum schinkii</name>
    <dbReference type="NCBI Taxonomy" id="78350"/>
    <lineage>
        <taxon>Bacteria</taxon>
        <taxon>Bacillati</taxon>
        <taxon>Bacillota</taxon>
        <taxon>Clostridia</taxon>
        <taxon>Eubacteriales</taxon>
        <taxon>Desulfotomaculaceae</taxon>
        <taxon>Pelotomaculum</taxon>
    </lineage>
</organism>
<sequence length="60" mass="7009">MKFIEIKLPKCTLFLLPDELNRLLQQDPDLFAKGIKRGKGILRARQAMERNCKHTSKEAR</sequence>
<proteinExistence type="predicted"/>
<dbReference type="Proteomes" id="UP000298324">
    <property type="component" value="Unassembled WGS sequence"/>
</dbReference>
<dbReference type="AlphaFoldDB" id="A0A4Y7RIJ4"/>
<evidence type="ECO:0000313" key="2">
    <source>
        <dbReference type="Proteomes" id="UP000298324"/>
    </source>
</evidence>
<comment type="caution">
    <text evidence="1">The sequence shown here is derived from an EMBL/GenBank/DDBJ whole genome shotgun (WGS) entry which is preliminary data.</text>
</comment>
<protein>
    <submittedName>
        <fullName evidence="1">Uncharacterized protein</fullName>
    </submittedName>
</protein>
<accession>A0A4Y7RIJ4</accession>
<dbReference type="RefSeq" id="WP_134217423.1">
    <property type="nucleotide sequence ID" value="NZ_QFGA01000001.1"/>
</dbReference>
<dbReference type="EMBL" id="QFGA01000001">
    <property type="protein sequence ID" value="TEB08621.1"/>
    <property type="molecule type" value="Genomic_DNA"/>
</dbReference>
<reference evidence="1 2" key="1">
    <citation type="journal article" date="2018" name="Environ. Microbiol.">
        <title>Novel energy conservation strategies and behaviour of Pelotomaculum schinkii driving syntrophic propionate catabolism.</title>
        <authorList>
            <person name="Hidalgo-Ahumada C.A.P."/>
            <person name="Nobu M.K."/>
            <person name="Narihiro T."/>
            <person name="Tamaki H."/>
            <person name="Liu W.T."/>
            <person name="Kamagata Y."/>
            <person name="Stams A.J.M."/>
            <person name="Imachi H."/>
            <person name="Sousa D.Z."/>
        </authorList>
    </citation>
    <scope>NUCLEOTIDE SEQUENCE [LARGE SCALE GENOMIC DNA]</scope>
    <source>
        <strain evidence="1 2">HH</strain>
    </source>
</reference>
<gene>
    <name evidence="1" type="ORF">Psch_02187</name>
</gene>